<dbReference type="PANTHER" id="PTHR24223">
    <property type="entry name" value="ATP-BINDING CASSETTE SUB-FAMILY C"/>
    <property type="match status" value="1"/>
</dbReference>
<dbReference type="InterPro" id="IPR003593">
    <property type="entry name" value="AAA+_ATPase"/>
</dbReference>
<feature type="domain" description="ABC transporter" evidence="3">
    <location>
        <begin position="233"/>
        <end position="431"/>
    </location>
</feature>
<dbReference type="EMBL" id="JQGA01000587">
    <property type="protein sequence ID" value="KGO74705.1"/>
    <property type="molecule type" value="Genomic_DNA"/>
</dbReference>
<evidence type="ECO:0000256" key="2">
    <source>
        <dbReference type="ARBA" id="ARBA00022840"/>
    </source>
</evidence>
<dbReference type="GO" id="GO:0042626">
    <property type="term" value="F:ATPase-coupled transmembrane transporter activity"/>
    <property type="evidence" value="ECO:0007669"/>
    <property type="project" value="TreeGrafter"/>
</dbReference>
<reference evidence="4 5" key="1">
    <citation type="journal article" date="2015" name="Mol. Plant Microbe Interact.">
        <title>Genome, transcriptome, and functional analyses of Penicillium expansum provide new insights into secondary metabolism and pathogenicity.</title>
        <authorList>
            <person name="Ballester A.R."/>
            <person name="Marcet-Houben M."/>
            <person name="Levin E."/>
            <person name="Sela N."/>
            <person name="Selma-Lazaro C."/>
            <person name="Carmona L."/>
            <person name="Wisniewski M."/>
            <person name="Droby S."/>
            <person name="Gonzalez-Candelas L."/>
            <person name="Gabaldon T."/>
        </authorList>
    </citation>
    <scope>NUCLEOTIDE SEQUENCE [LARGE SCALE GENOMIC DNA]</scope>
    <source>
        <strain evidence="4 5">PHI-1</strain>
    </source>
</reference>
<dbReference type="AlphaFoldDB" id="A0A0A2LDL2"/>
<name>A0A0A2LDL2_PENIT</name>
<dbReference type="Gene3D" id="3.40.50.300">
    <property type="entry name" value="P-loop containing nucleotide triphosphate hydrolases"/>
    <property type="match status" value="2"/>
</dbReference>
<dbReference type="GO" id="GO:0016020">
    <property type="term" value="C:membrane"/>
    <property type="evidence" value="ECO:0007669"/>
    <property type="project" value="TreeGrafter"/>
</dbReference>
<dbReference type="InterPro" id="IPR050173">
    <property type="entry name" value="ABC_transporter_C-like"/>
</dbReference>
<accession>A0A0A2LDL2</accession>
<evidence type="ECO:0000256" key="1">
    <source>
        <dbReference type="ARBA" id="ARBA00022741"/>
    </source>
</evidence>
<dbReference type="PROSITE" id="PS50893">
    <property type="entry name" value="ABC_TRANSPORTER_2"/>
    <property type="match status" value="1"/>
</dbReference>
<dbReference type="SUPFAM" id="SSF52540">
    <property type="entry name" value="P-loop containing nucleoside triphosphate hydrolases"/>
    <property type="match status" value="1"/>
</dbReference>
<dbReference type="Pfam" id="PF00005">
    <property type="entry name" value="ABC_tran"/>
    <property type="match status" value="1"/>
</dbReference>
<keyword evidence="2" id="KW-0067">ATP-binding</keyword>
<dbReference type="SMART" id="SM00382">
    <property type="entry name" value="AAA"/>
    <property type="match status" value="1"/>
</dbReference>
<evidence type="ECO:0000313" key="4">
    <source>
        <dbReference type="EMBL" id="KGO74705.1"/>
    </source>
</evidence>
<comment type="caution">
    <text evidence="4">The sequence shown here is derived from an EMBL/GenBank/DDBJ whole genome shotgun (WGS) entry which is preliminary data.</text>
</comment>
<sequence length="441" mass="48434">MNIRYHSSSLFSPAVTLPRVPAIWRVFESKVFIDSFGDAGHRDSIGRNPTRSACIKCDTALPTHHVSGVGATLSLIVAVSIVVLLHLEHSRAASREHVPTAWLLPYGRAYPACLTASLVIKLVLLVLAKVEKRNWLLPAEKTQSIESTSGLFSRGLFAWLNALLRKRHTLLLTGDTIPNIHEKLSSSDRHDDSSLGAIARIKEFSEDTPSEEKDAAYEPLPDTEWPSRGDISFVGADIAYESENEEPVLHSILLDIRAGEKVGLCGRTGSGKSTLALSLLRLNEVISGQILIDGIDISTVPRSLIRHWISSLSQEAFIFPGTIRQIVDPLGIAGDKDIIEALQCVEVWKAFVTAANSGAHSGVLDAETDAKVQKFIRQEFQNCIIIMVAHRVHTMLDFDRVVVLGSGRIIEEGHPSELLVEKGVISSLHHLEQSIRSKQEL</sequence>
<dbReference type="STRING" id="40296.A0A0A2LDL2"/>
<dbReference type="InterPro" id="IPR003439">
    <property type="entry name" value="ABC_transporter-like_ATP-bd"/>
</dbReference>
<dbReference type="PANTHER" id="PTHR24223:SF399">
    <property type="entry name" value="ABC TRANSPORTER ATNG"/>
    <property type="match status" value="1"/>
</dbReference>
<evidence type="ECO:0000259" key="3">
    <source>
        <dbReference type="PROSITE" id="PS50893"/>
    </source>
</evidence>
<protein>
    <recommendedName>
        <fullName evidence="3">ABC transporter domain-containing protein</fullName>
    </recommendedName>
</protein>
<dbReference type="HOGENOM" id="CLU_621275_0_0_1"/>
<dbReference type="GO" id="GO:0016887">
    <property type="term" value="F:ATP hydrolysis activity"/>
    <property type="evidence" value="ECO:0007669"/>
    <property type="project" value="InterPro"/>
</dbReference>
<organism evidence="4 5">
    <name type="scientific">Penicillium italicum</name>
    <name type="common">Blue mold</name>
    <dbReference type="NCBI Taxonomy" id="40296"/>
    <lineage>
        <taxon>Eukaryota</taxon>
        <taxon>Fungi</taxon>
        <taxon>Dikarya</taxon>
        <taxon>Ascomycota</taxon>
        <taxon>Pezizomycotina</taxon>
        <taxon>Eurotiomycetes</taxon>
        <taxon>Eurotiomycetidae</taxon>
        <taxon>Eurotiales</taxon>
        <taxon>Aspergillaceae</taxon>
        <taxon>Penicillium</taxon>
    </lineage>
</organism>
<dbReference type="PhylomeDB" id="A0A0A2LDL2"/>
<evidence type="ECO:0000313" key="5">
    <source>
        <dbReference type="Proteomes" id="UP000030104"/>
    </source>
</evidence>
<keyword evidence="5" id="KW-1185">Reference proteome</keyword>
<dbReference type="InterPro" id="IPR027417">
    <property type="entry name" value="P-loop_NTPase"/>
</dbReference>
<dbReference type="Proteomes" id="UP000030104">
    <property type="component" value="Unassembled WGS sequence"/>
</dbReference>
<keyword evidence="1" id="KW-0547">Nucleotide-binding</keyword>
<proteinExistence type="predicted"/>
<dbReference type="OrthoDB" id="6500128at2759"/>
<dbReference type="GO" id="GO:0005524">
    <property type="term" value="F:ATP binding"/>
    <property type="evidence" value="ECO:0007669"/>
    <property type="project" value="UniProtKB-KW"/>
</dbReference>
<gene>
    <name evidence="4" type="ORF">PITC_083140</name>
</gene>